<name>A0A9D1T494_9FIRM</name>
<gene>
    <name evidence="3" type="ORF">IAD28_04410</name>
</gene>
<feature type="region of interest" description="Disordered" evidence="1">
    <location>
        <begin position="50"/>
        <end position="70"/>
    </location>
</feature>
<comment type="caution">
    <text evidence="3">The sequence shown here is derived from an EMBL/GenBank/DDBJ whole genome shotgun (WGS) entry which is preliminary data.</text>
</comment>
<organism evidence="3 4">
    <name type="scientific">Candidatus Faeciplasma avium</name>
    <dbReference type="NCBI Taxonomy" id="2840798"/>
    <lineage>
        <taxon>Bacteria</taxon>
        <taxon>Bacillati</taxon>
        <taxon>Bacillota</taxon>
        <taxon>Clostridia</taxon>
        <taxon>Eubacteriales</taxon>
        <taxon>Oscillospiraceae</taxon>
        <taxon>Oscillospiraceae incertae sedis</taxon>
        <taxon>Candidatus Faeciplasma</taxon>
    </lineage>
</organism>
<dbReference type="AlphaFoldDB" id="A0A9D1T494"/>
<accession>A0A9D1T494</accession>
<keyword evidence="2" id="KW-1133">Transmembrane helix</keyword>
<sequence>MMIYKEGKNGGFAVGHTQPSIEGLSNLLVFSGVFLVIAAILRPARSSKKGHAAKALTGNKKGSKRQKGKNVRSKAALALLAPSLMRLTGALLQRAKLSGLAKKASLISSKLEEKGAEQDQPERPLELGGVEIIYSEKIDSSEDVYSMLAN</sequence>
<proteinExistence type="predicted"/>
<protein>
    <submittedName>
        <fullName evidence="3">Uncharacterized protein</fullName>
    </submittedName>
</protein>
<feature type="compositionally biased region" description="Basic residues" evidence="1">
    <location>
        <begin position="61"/>
        <end position="70"/>
    </location>
</feature>
<dbReference type="Proteomes" id="UP000823960">
    <property type="component" value="Unassembled WGS sequence"/>
</dbReference>
<feature type="transmembrane region" description="Helical" evidence="2">
    <location>
        <begin position="23"/>
        <end position="41"/>
    </location>
</feature>
<evidence type="ECO:0000256" key="1">
    <source>
        <dbReference type="SAM" id="MobiDB-lite"/>
    </source>
</evidence>
<reference evidence="3" key="2">
    <citation type="journal article" date="2021" name="PeerJ">
        <title>Extensive microbial diversity within the chicken gut microbiome revealed by metagenomics and culture.</title>
        <authorList>
            <person name="Gilroy R."/>
            <person name="Ravi A."/>
            <person name="Getino M."/>
            <person name="Pursley I."/>
            <person name="Horton D.L."/>
            <person name="Alikhan N.F."/>
            <person name="Baker D."/>
            <person name="Gharbi K."/>
            <person name="Hall N."/>
            <person name="Watson M."/>
            <person name="Adriaenssens E.M."/>
            <person name="Foster-Nyarko E."/>
            <person name="Jarju S."/>
            <person name="Secka A."/>
            <person name="Antonio M."/>
            <person name="Oren A."/>
            <person name="Chaudhuri R.R."/>
            <person name="La Ragione R."/>
            <person name="Hildebrand F."/>
            <person name="Pallen M.J."/>
        </authorList>
    </citation>
    <scope>NUCLEOTIDE SEQUENCE</scope>
    <source>
        <strain evidence="3">1370</strain>
    </source>
</reference>
<evidence type="ECO:0000256" key="2">
    <source>
        <dbReference type="SAM" id="Phobius"/>
    </source>
</evidence>
<evidence type="ECO:0000313" key="3">
    <source>
        <dbReference type="EMBL" id="HIV10916.1"/>
    </source>
</evidence>
<dbReference type="EMBL" id="DVOL01000059">
    <property type="protein sequence ID" value="HIV10916.1"/>
    <property type="molecule type" value="Genomic_DNA"/>
</dbReference>
<reference evidence="3" key="1">
    <citation type="submission" date="2020-10" db="EMBL/GenBank/DDBJ databases">
        <authorList>
            <person name="Gilroy R."/>
        </authorList>
    </citation>
    <scope>NUCLEOTIDE SEQUENCE</scope>
    <source>
        <strain evidence="3">1370</strain>
    </source>
</reference>
<evidence type="ECO:0000313" key="4">
    <source>
        <dbReference type="Proteomes" id="UP000823960"/>
    </source>
</evidence>
<keyword evidence="2" id="KW-0472">Membrane</keyword>
<keyword evidence="2" id="KW-0812">Transmembrane</keyword>